<dbReference type="Pfam" id="PF00107">
    <property type="entry name" value="ADH_zinc_N"/>
    <property type="match status" value="1"/>
</dbReference>
<organism evidence="3 4">
    <name type="scientific">Hyphomonas jannaschiana VP2</name>
    <dbReference type="NCBI Taxonomy" id="1280952"/>
    <lineage>
        <taxon>Bacteria</taxon>
        <taxon>Pseudomonadati</taxon>
        <taxon>Pseudomonadota</taxon>
        <taxon>Alphaproteobacteria</taxon>
        <taxon>Hyphomonadales</taxon>
        <taxon>Hyphomonadaceae</taxon>
        <taxon>Hyphomonas</taxon>
    </lineage>
</organism>
<dbReference type="EMBL" id="ARYJ01000002">
    <property type="protein sequence ID" value="KCZ90471.1"/>
    <property type="molecule type" value="Genomic_DNA"/>
</dbReference>
<dbReference type="SUPFAM" id="SSF50129">
    <property type="entry name" value="GroES-like"/>
    <property type="match status" value="1"/>
</dbReference>
<evidence type="ECO:0000313" key="3">
    <source>
        <dbReference type="EMBL" id="KCZ90471.1"/>
    </source>
</evidence>
<dbReference type="Gene3D" id="3.40.50.720">
    <property type="entry name" value="NAD(P)-binding Rossmann-like Domain"/>
    <property type="match status" value="1"/>
</dbReference>
<sequence>MATLTSTEWALARRPVGLPQQSDFEKKTVEIGEPGPGEIQVQNSWMSVDPYMRGRMYDRESYVPPFQIGETMTGGAVGRVTASNNPDFQVGDLVQSMNGWRTAWVGDPASAMAVKLPGDTGLPDSAFLGVAGMPGLTAYAGILRVAELKEGDTVFVSGAAGAVGSTVVQIAKIKNCTVIGSAGGPDKCAFVKSLGADHVIDYKQAKGAEGLVAALKEAAPKGIDVYFDNVGGDHLTAAIEAARPMARFAECGMIAQYNETGTPVGPPNIIQVVGKQLKIQGFIVSTHADMQPAFLADMAKWIAAGQMKFQETVMEGIDKAPDAFIGLFSGANTGKMLVKLG</sequence>
<keyword evidence="1" id="KW-0560">Oxidoreductase</keyword>
<dbReference type="InterPro" id="IPR045010">
    <property type="entry name" value="MDR_fam"/>
</dbReference>
<dbReference type="STRING" id="1280952.HJA_04551"/>
<dbReference type="FunFam" id="3.40.50.720:FF:000121">
    <property type="entry name" value="Prostaglandin reductase 2"/>
    <property type="match status" value="1"/>
</dbReference>
<protein>
    <submittedName>
        <fullName evidence="3">L4BD family NADP-dependent oxidoreductase</fullName>
    </submittedName>
</protein>
<accession>A0A059FIU7</accession>
<dbReference type="AlphaFoldDB" id="A0A059FIU7"/>
<dbReference type="InterPro" id="IPR041694">
    <property type="entry name" value="ADH_N_2"/>
</dbReference>
<dbReference type="InterPro" id="IPR013149">
    <property type="entry name" value="ADH-like_C"/>
</dbReference>
<evidence type="ECO:0000259" key="2">
    <source>
        <dbReference type="SMART" id="SM00829"/>
    </source>
</evidence>
<reference evidence="3 4" key="1">
    <citation type="journal article" date="2014" name="Antonie Van Leeuwenhoek">
        <title>Hyphomonas beringensis sp. nov. and Hyphomonas chukchiensis sp. nov., isolated from surface seawater of the Bering Sea and Chukchi Sea.</title>
        <authorList>
            <person name="Li C."/>
            <person name="Lai Q."/>
            <person name="Li G."/>
            <person name="Dong C."/>
            <person name="Wang J."/>
            <person name="Liao Y."/>
            <person name="Shao Z."/>
        </authorList>
    </citation>
    <scope>NUCLEOTIDE SEQUENCE [LARGE SCALE GENOMIC DNA]</scope>
    <source>
        <strain evidence="3 4">VP2</strain>
    </source>
</reference>
<dbReference type="OrthoDB" id="9805663at2"/>
<dbReference type="InterPro" id="IPR020843">
    <property type="entry name" value="ER"/>
</dbReference>
<dbReference type="SUPFAM" id="SSF51735">
    <property type="entry name" value="NAD(P)-binding Rossmann-fold domains"/>
    <property type="match status" value="1"/>
</dbReference>
<dbReference type="Proteomes" id="UP000024816">
    <property type="component" value="Unassembled WGS sequence"/>
</dbReference>
<dbReference type="RefSeq" id="WP_035578686.1">
    <property type="nucleotide sequence ID" value="NZ_ARYJ01000002.1"/>
</dbReference>
<dbReference type="CDD" id="cd05288">
    <property type="entry name" value="PGDH"/>
    <property type="match status" value="1"/>
</dbReference>
<dbReference type="PANTHER" id="PTHR43205:SF7">
    <property type="entry name" value="PROSTAGLANDIN REDUCTASE 1"/>
    <property type="match status" value="1"/>
</dbReference>
<proteinExistence type="predicted"/>
<feature type="domain" description="Enoyl reductase (ER)" evidence="2">
    <location>
        <begin position="17"/>
        <end position="338"/>
    </location>
</feature>
<evidence type="ECO:0000313" key="4">
    <source>
        <dbReference type="Proteomes" id="UP000024816"/>
    </source>
</evidence>
<gene>
    <name evidence="3" type="ORF">HJA_04551</name>
</gene>
<dbReference type="PATRIC" id="fig|1280952.3.peg.902"/>
<keyword evidence="4" id="KW-1185">Reference proteome</keyword>
<dbReference type="InterPro" id="IPR036291">
    <property type="entry name" value="NAD(P)-bd_dom_sf"/>
</dbReference>
<dbReference type="PANTHER" id="PTHR43205">
    <property type="entry name" value="PROSTAGLANDIN REDUCTASE"/>
    <property type="match status" value="1"/>
</dbReference>
<dbReference type="InterPro" id="IPR011032">
    <property type="entry name" value="GroES-like_sf"/>
</dbReference>
<dbReference type="SMART" id="SM00829">
    <property type="entry name" value="PKS_ER"/>
    <property type="match status" value="1"/>
</dbReference>
<comment type="caution">
    <text evidence="3">The sequence shown here is derived from an EMBL/GenBank/DDBJ whole genome shotgun (WGS) entry which is preliminary data.</text>
</comment>
<dbReference type="eggNOG" id="COG2130">
    <property type="taxonomic scope" value="Bacteria"/>
</dbReference>
<evidence type="ECO:0000256" key="1">
    <source>
        <dbReference type="ARBA" id="ARBA00023002"/>
    </source>
</evidence>
<dbReference type="Gene3D" id="3.90.180.10">
    <property type="entry name" value="Medium-chain alcohol dehydrogenases, catalytic domain"/>
    <property type="match status" value="1"/>
</dbReference>
<dbReference type="GO" id="GO:0016628">
    <property type="term" value="F:oxidoreductase activity, acting on the CH-CH group of donors, NAD or NADP as acceptor"/>
    <property type="evidence" value="ECO:0007669"/>
    <property type="project" value="InterPro"/>
</dbReference>
<name>A0A059FIU7_9PROT</name>
<dbReference type="Pfam" id="PF16884">
    <property type="entry name" value="ADH_N_2"/>
    <property type="match status" value="1"/>
</dbReference>